<dbReference type="Proteomes" id="UP000095085">
    <property type="component" value="Unassembled WGS sequence"/>
</dbReference>
<keyword evidence="2" id="KW-1133">Transmembrane helix</keyword>
<keyword evidence="2" id="KW-0812">Transmembrane</keyword>
<dbReference type="EMBL" id="KV454544">
    <property type="protein sequence ID" value="ODV65531.1"/>
    <property type="molecule type" value="Genomic_DNA"/>
</dbReference>
<proteinExistence type="predicted"/>
<organism evidence="3 4">
    <name type="scientific">Hyphopichia burtonii NRRL Y-1933</name>
    <dbReference type="NCBI Taxonomy" id="984485"/>
    <lineage>
        <taxon>Eukaryota</taxon>
        <taxon>Fungi</taxon>
        <taxon>Dikarya</taxon>
        <taxon>Ascomycota</taxon>
        <taxon>Saccharomycotina</taxon>
        <taxon>Pichiomycetes</taxon>
        <taxon>Debaryomycetaceae</taxon>
        <taxon>Hyphopichia</taxon>
    </lineage>
</organism>
<dbReference type="AlphaFoldDB" id="A0A1E4RE61"/>
<feature type="region of interest" description="Disordered" evidence="1">
    <location>
        <begin position="186"/>
        <end position="207"/>
    </location>
</feature>
<dbReference type="Pfam" id="PF10306">
    <property type="entry name" value="FLILHELTA"/>
    <property type="match status" value="1"/>
</dbReference>
<dbReference type="GO" id="GO:0005739">
    <property type="term" value="C:mitochondrion"/>
    <property type="evidence" value="ECO:0007669"/>
    <property type="project" value="TreeGrafter"/>
</dbReference>
<feature type="transmembrane region" description="Helical" evidence="2">
    <location>
        <begin position="157"/>
        <end position="176"/>
    </location>
</feature>
<evidence type="ECO:0000256" key="2">
    <source>
        <dbReference type="SAM" id="Phobius"/>
    </source>
</evidence>
<keyword evidence="4" id="KW-1185">Reference proteome</keyword>
<evidence type="ECO:0000313" key="3">
    <source>
        <dbReference type="EMBL" id="ODV65531.1"/>
    </source>
</evidence>
<accession>A0A1E4RE61</accession>
<dbReference type="InterPro" id="IPR018811">
    <property type="entry name" value="MRX11"/>
</dbReference>
<reference evidence="4" key="1">
    <citation type="submission" date="2016-05" db="EMBL/GenBank/DDBJ databases">
        <title>Comparative genomics of biotechnologically important yeasts.</title>
        <authorList>
            <consortium name="DOE Joint Genome Institute"/>
            <person name="Riley R."/>
            <person name="Haridas S."/>
            <person name="Wolfe K.H."/>
            <person name="Lopes M.R."/>
            <person name="Hittinger C.T."/>
            <person name="Goker M."/>
            <person name="Salamov A."/>
            <person name="Wisecaver J."/>
            <person name="Long T.M."/>
            <person name="Aerts A.L."/>
            <person name="Barry K."/>
            <person name="Choi C."/>
            <person name="Clum A."/>
            <person name="Coughlan A.Y."/>
            <person name="Deshpande S."/>
            <person name="Douglass A.P."/>
            <person name="Hanson S.J."/>
            <person name="Klenk H.-P."/>
            <person name="Labutti K."/>
            <person name="Lapidus A."/>
            <person name="Lindquist E."/>
            <person name="Lipzen A."/>
            <person name="Meier-Kolthoff J.P."/>
            <person name="Ohm R.A."/>
            <person name="Otillar R.P."/>
            <person name="Pangilinan J."/>
            <person name="Peng Y."/>
            <person name="Rokas A."/>
            <person name="Rosa C.A."/>
            <person name="Scheuner C."/>
            <person name="Sibirny A.A."/>
            <person name="Slot J.C."/>
            <person name="Stielow J.B."/>
            <person name="Sun H."/>
            <person name="Kurtzman C.P."/>
            <person name="Blackwell M."/>
            <person name="Grigoriev I.V."/>
            <person name="Jeffries T.W."/>
        </authorList>
    </citation>
    <scope>NUCLEOTIDE SEQUENCE [LARGE SCALE GENOMIC DNA]</scope>
    <source>
        <strain evidence="4">NRRL Y-1933</strain>
    </source>
</reference>
<evidence type="ECO:0000256" key="1">
    <source>
        <dbReference type="SAM" id="MobiDB-lite"/>
    </source>
</evidence>
<keyword evidence="2" id="KW-0472">Membrane</keyword>
<dbReference type="PANTHER" id="PTHR28002:SF1">
    <property type="entry name" value="MIOREX COMPLEX COMPONENT 11"/>
    <property type="match status" value="1"/>
</dbReference>
<dbReference type="PANTHER" id="PTHR28002">
    <property type="entry name" value="MIOREX COMPLEX COMPONENT 11"/>
    <property type="match status" value="1"/>
</dbReference>
<evidence type="ECO:0000313" key="4">
    <source>
        <dbReference type="Proteomes" id="UP000095085"/>
    </source>
</evidence>
<name>A0A1E4RE61_9ASCO</name>
<protein>
    <submittedName>
        <fullName evidence="3">Uncharacterized protein</fullName>
    </submittedName>
</protein>
<dbReference type="GeneID" id="30998230"/>
<dbReference type="OrthoDB" id="5580261at2759"/>
<gene>
    <name evidence="3" type="ORF">HYPBUDRAFT_7709</name>
</gene>
<sequence length="207" mass="24009">MNGLIRRSLISRAGIPGFGVGRVGIGLGIRRIHDQPKFQTQEVSKRVVIGNAILRRIPKFLQPFSRRFLDAPVTHVTSFIILHELTAIIPLIGIWWVFHNYHDMIPNWDFTSYGIDQVTRIIDKSLKSWDFQDYSINEKANFIMEGAYSYIIVKTLAPIRIMISLSMMPFFSKWVIEPIKRRFGKKKKEPENKLGESTVKQINKPRL</sequence>
<feature type="transmembrane region" description="Helical" evidence="2">
    <location>
        <begin position="76"/>
        <end position="98"/>
    </location>
</feature>
<dbReference type="RefSeq" id="XP_020074598.1">
    <property type="nucleotide sequence ID" value="XM_020223681.1"/>
</dbReference>